<gene>
    <name evidence="1" type="ORF">BN877_II1684</name>
</gene>
<evidence type="ECO:0000313" key="1">
    <source>
        <dbReference type="EMBL" id="CDI11470.1"/>
    </source>
</evidence>
<sequence length="339" mass="38060">MVEAVRELDPREIVASWFSLDEIDALMSFLPRIQILVLARVRYGKAVGELLSRARAFNVRILADFDDLVFDTRYGHLVLANNDQPTDNEAHINSWYAYVGRLQATAALCDGGITTNEFLAAKLADICGGAVNIVPNFLNKRQQSLSQALLERKRARNFQGNGPVKIGYFSGSPTHNRDFQIAVQSLCSLLENDHDVTLRIVGFMDSFKELSKFSDRVEVIELQDWINLQARIAEVDINIAPLQSNDFTNCKSELKYFEAAVVGTFSCLSRSFTFTRAITDPEDALIVDDWNWYESLRAAVDLVRTPEAYGPRAIKAAEHAYSRYGWDRNTAPILAALAL</sequence>
<dbReference type="HOGENOM" id="CLU_701371_0_0_5"/>
<dbReference type="PATRIC" id="fig|424182.3.peg.4528"/>
<name>U4Q2C2_9HYPH</name>
<accession>U4Q2C2</accession>
<dbReference type="AlphaFoldDB" id="U4Q2C2"/>
<dbReference type="Proteomes" id="UP000016944">
    <property type="component" value="Chromosome II"/>
</dbReference>
<protein>
    <submittedName>
        <fullName evidence="1">Group 1 glycosyl transferase</fullName>
    </submittedName>
</protein>
<reference evidence="1 2" key="1">
    <citation type="journal article" date="2013" name="Genome Announc.">
        <title>Complete Genome Sequence of the Sesbania Symbiont and Rice Growth-Promoting Endophyte Rhizobium sp. Strain IRBG74.</title>
        <authorList>
            <person name="Crook M.B."/>
            <person name="Mitra S."/>
            <person name="Ane J.M."/>
            <person name="Sadowsky M.J."/>
            <person name="Gyaneshwar P."/>
        </authorList>
    </citation>
    <scope>NUCLEOTIDE SEQUENCE [LARGE SCALE GENOMIC DNA]</scope>
    <source>
        <strain evidence="1 2">IRBG74</strain>
    </source>
</reference>
<evidence type="ECO:0000313" key="2">
    <source>
        <dbReference type="Proteomes" id="UP000016944"/>
    </source>
</evidence>
<organism evidence="1 2">
    <name type="scientific">Agrobacterium pusense</name>
    <dbReference type="NCBI Taxonomy" id="648995"/>
    <lineage>
        <taxon>Bacteria</taxon>
        <taxon>Pseudomonadati</taxon>
        <taxon>Pseudomonadota</taxon>
        <taxon>Alphaproteobacteria</taxon>
        <taxon>Hyphomicrobiales</taxon>
        <taxon>Rhizobiaceae</taxon>
        <taxon>Rhizobium/Agrobacterium group</taxon>
        <taxon>Agrobacterium</taxon>
    </lineage>
</organism>
<proteinExistence type="predicted"/>
<dbReference type="Gene3D" id="3.40.50.2000">
    <property type="entry name" value="Glycogen Phosphorylase B"/>
    <property type="match status" value="1"/>
</dbReference>
<dbReference type="GO" id="GO:0016740">
    <property type="term" value="F:transferase activity"/>
    <property type="evidence" value="ECO:0007669"/>
    <property type="project" value="UniProtKB-KW"/>
</dbReference>
<dbReference type="SUPFAM" id="SSF53756">
    <property type="entry name" value="UDP-Glycosyltransferase/glycogen phosphorylase"/>
    <property type="match status" value="1"/>
</dbReference>
<dbReference type="KEGG" id="rir:BN877_II1684"/>
<keyword evidence="1" id="KW-0808">Transferase</keyword>
<dbReference type="EMBL" id="HG518323">
    <property type="protein sequence ID" value="CDI11470.1"/>
    <property type="molecule type" value="Genomic_DNA"/>
</dbReference>